<dbReference type="CDD" id="cd01347">
    <property type="entry name" value="ligand_gated_channel"/>
    <property type="match status" value="1"/>
</dbReference>
<evidence type="ECO:0000256" key="5">
    <source>
        <dbReference type="ARBA" id="ARBA00022729"/>
    </source>
</evidence>
<dbReference type="GO" id="GO:0015344">
    <property type="term" value="F:siderophore uptake transmembrane transporter activity"/>
    <property type="evidence" value="ECO:0007669"/>
    <property type="project" value="TreeGrafter"/>
</dbReference>
<feature type="domain" description="TonB-dependent receptor-like beta-barrel" evidence="13">
    <location>
        <begin position="254"/>
        <end position="640"/>
    </location>
</feature>
<keyword evidence="3 10" id="KW-1134">Transmembrane beta strand</keyword>
<evidence type="ECO:0000259" key="14">
    <source>
        <dbReference type="Pfam" id="PF07715"/>
    </source>
</evidence>
<evidence type="ECO:0000259" key="13">
    <source>
        <dbReference type="Pfam" id="PF00593"/>
    </source>
</evidence>
<accession>A0A6N6M5Q7</accession>
<evidence type="ECO:0000313" key="16">
    <source>
        <dbReference type="Proteomes" id="UP000435357"/>
    </source>
</evidence>
<evidence type="ECO:0000313" key="15">
    <source>
        <dbReference type="EMBL" id="KAB1063693.1"/>
    </source>
</evidence>
<name>A0A6N6M5Q7_9FLAO</name>
<dbReference type="SUPFAM" id="SSF56935">
    <property type="entry name" value="Porins"/>
    <property type="match status" value="1"/>
</dbReference>
<comment type="caution">
    <text evidence="15">The sequence shown here is derived from an EMBL/GenBank/DDBJ whole genome shotgun (WGS) entry which is preliminary data.</text>
</comment>
<evidence type="ECO:0000256" key="6">
    <source>
        <dbReference type="ARBA" id="ARBA00023077"/>
    </source>
</evidence>
<evidence type="ECO:0000256" key="1">
    <source>
        <dbReference type="ARBA" id="ARBA00004571"/>
    </source>
</evidence>
<keyword evidence="7 10" id="KW-0472">Membrane</keyword>
<gene>
    <name evidence="15" type="ORF">F3059_08990</name>
</gene>
<feature type="chain" id="PRO_5026892884" evidence="12">
    <location>
        <begin position="30"/>
        <end position="667"/>
    </location>
</feature>
<evidence type="ECO:0000256" key="12">
    <source>
        <dbReference type="SAM" id="SignalP"/>
    </source>
</evidence>
<evidence type="ECO:0000256" key="11">
    <source>
        <dbReference type="RuleBase" id="RU003357"/>
    </source>
</evidence>
<dbReference type="Pfam" id="PF00593">
    <property type="entry name" value="TonB_dep_Rec_b-barrel"/>
    <property type="match status" value="1"/>
</dbReference>
<dbReference type="InterPro" id="IPR036942">
    <property type="entry name" value="Beta-barrel_TonB_sf"/>
</dbReference>
<dbReference type="PANTHER" id="PTHR30069">
    <property type="entry name" value="TONB-DEPENDENT OUTER MEMBRANE RECEPTOR"/>
    <property type="match status" value="1"/>
</dbReference>
<dbReference type="InterPro" id="IPR000531">
    <property type="entry name" value="Beta-barrel_TonB"/>
</dbReference>
<protein>
    <submittedName>
        <fullName evidence="15">TonB-dependent receptor</fullName>
    </submittedName>
</protein>
<evidence type="ECO:0000256" key="9">
    <source>
        <dbReference type="ARBA" id="ARBA00023237"/>
    </source>
</evidence>
<dbReference type="Gene3D" id="2.170.130.10">
    <property type="entry name" value="TonB-dependent receptor, plug domain"/>
    <property type="match status" value="1"/>
</dbReference>
<keyword evidence="2 10" id="KW-0813">Transport</keyword>
<dbReference type="InterPro" id="IPR039426">
    <property type="entry name" value="TonB-dep_rcpt-like"/>
</dbReference>
<dbReference type="Proteomes" id="UP000435357">
    <property type="component" value="Unassembled WGS sequence"/>
</dbReference>
<feature type="domain" description="TonB-dependent receptor plug" evidence="14">
    <location>
        <begin position="54"/>
        <end position="158"/>
    </location>
</feature>
<dbReference type="PROSITE" id="PS52016">
    <property type="entry name" value="TONB_DEPENDENT_REC_3"/>
    <property type="match status" value="1"/>
</dbReference>
<reference evidence="15 16" key="1">
    <citation type="submission" date="2019-09" db="EMBL/GenBank/DDBJ databases">
        <title>Genomes of Cryomorphaceae.</title>
        <authorList>
            <person name="Bowman J.P."/>
        </authorList>
    </citation>
    <scope>NUCLEOTIDE SEQUENCE [LARGE SCALE GENOMIC DNA]</scope>
    <source>
        <strain evidence="15 16">KCTC 52047</strain>
    </source>
</reference>
<evidence type="ECO:0000256" key="4">
    <source>
        <dbReference type="ARBA" id="ARBA00022692"/>
    </source>
</evidence>
<keyword evidence="16" id="KW-1185">Reference proteome</keyword>
<evidence type="ECO:0000256" key="2">
    <source>
        <dbReference type="ARBA" id="ARBA00022448"/>
    </source>
</evidence>
<evidence type="ECO:0000256" key="7">
    <source>
        <dbReference type="ARBA" id="ARBA00023136"/>
    </source>
</evidence>
<comment type="subcellular location">
    <subcellularLocation>
        <location evidence="1 10">Cell outer membrane</location>
        <topology evidence="1 10">Multi-pass membrane protein</topology>
    </subcellularLocation>
</comment>
<keyword evidence="6 11" id="KW-0798">TonB box</keyword>
<dbReference type="PANTHER" id="PTHR30069:SF29">
    <property type="entry name" value="HEMOGLOBIN AND HEMOGLOBIN-HAPTOGLOBIN-BINDING PROTEIN 1-RELATED"/>
    <property type="match status" value="1"/>
</dbReference>
<dbReference type="AlphaFoldDB" id="A0A6N6M5Q7"/>
<feature type="signal peptide" evidence="12">
    <location>
        <begin position="1"/>
        <end position="29"/>
    </location>
</feature>
<evidence type="ECO:0000256" key="3">
    <source>
        <dbReference type="ARBA" id="ARBA00022452"/>
    </source>
</evidence>
<evidence type="ECO:0000256" key="10">
    <source>
        <dbReference type="PROSITE-ProRule" id="PRU01360"/>
    </source>
</evidence>
<keyword evidence="9 10" id="KW-0998">Cell outer membrane</keyword>
<dbReference type="EMBL" id="WACR01000007">
    <property type="protein sequence ID" value="KAB1063693.1"/>
    <property type="molecule type" value="Genomic_DNA"/>
</dbReference>
<comment type="similarity">
    <text evidence="10 11">Belongs to the TonB-dependent receptor family.</text>
</comment>
<dbReference type="GO" id="GO:0009279">
    <property type="term" value="C:cell outer membrane"/>
    <property type="evidence" value="ECO:0007669"/>
    <property type="project" value="UniProtKB-SubCell"/>
</dbReference>
<dbReference type="InterPro" id="IPR037066">
    <property type="entry name" value="Plug_dom_sf"/>
</dbReference>
<sequence length="667" mass="76429">MAYTCTQKFAMKTPVIASIGLLISSFSLGQTNDTTQLKEFTITEKRSAKQFDQSARVVTTIDKKEIEQAPVQTVDELLEFALNVDVKQRGPYNVQNDISLRGATFEQTLILLNGVKLSDPQTGHHNMNLPVRLEDISRIEILHGGASRIYGTSAFAGAINIITENAEENTVSGSVTGGEYGFYQAGVTATTAFENHSHRISASKSGSDGYIDNTDFERTNLFWQSEIDLNRLSLMANAGFMDKGFGAQNFYTSAFPRQFEKTRTYFSSLTAEYDFDKTHIRLRSYYRQHHDRFELYREGIDYYQRTGNGRFVMGNDTVPSWYNGHNYHQTAAYGSDLNVAHTWKLGETSVGVEYRKEEIYSNVLGHDLAEPKPVPREPSYAQFTQFDERENYSAYIEHNFKWKDLFMSMGTMYNINSQFDDEWFPGVDVSYEINKHFQPYASWSRSLRFPSFTNLYYEGGNSVGSLTLEPEKSVNYELGTKFVSSWFRGHVAAFRREGKNLIDWIRYNNSDTAYAANITEVNINGAELNGFFNIHKLLGEDFPVFSVRAGYTYLMADTTSRNFESSYVLDFLQHKADLALTSKEYSGFQLTANASYQDRVGGYRNAEEMRETPFDPVFLTNLRLRYRYKQISLYSEISNLFDQDYVDIGNVQLPGRWVKIGFRFIIR</sequence>
<dbReference type="Gene3D" id="2.40.170.20">
    <property type="entry name" value="TonB-dependent receptor, beta-barrel domain"/>
    <property type="match status" value="1"/>
</dbReference>
<keyword evidence="8 15" id="KW-0675">Receptor</keyword>
<keyword evidence="5 12" id="KW-0732">Signal</keyword>
<proteinExistence type="inferred from homology"/>
<dbReference type="Pfam" id="PF07715">
    <property type="entry name" value="Plug"/>
    <property type="match status" value="1"/>
</dbReference>
<evidence type="ECO:0000256" key="8">
    <source>
        <dbReference type="ARBA" id="ARBA00023170"/>
    </source>
</evidence>
<dbReference type="GO" id="GO:0044718">
    <property type="term" value="P:siderophore transmembrane transport"/>
    <property type="evidence" value="ECO:0007669"/>
    <property type="project" value="TreeGrafter"/>
</dbReference>
<dbReference type="InterPro" id="IPR012910">
    <property type="entry name" value="Plug_dom"/>
</dbReference>
<keyword evidence="4 10" id="KW-0812">Transmembrane</keyword>
<organism evidence="15 16">
    <name type="scientific">Salibacter halophilus</name>
    <dbReference type="NCBI Taxonomy" id="1803916"/>
    <lineage>
        <taxon>Bacteria</taxon>
        <taxon>Pseudomonadati</taxon>
        <taxon>Bacteroidota</taxon>
        <taxon>Flavobacteriia</taxon>
        <taxon>Flavobacteriales</taxon>
        <taxon>Salibacteraceae</taxon>
        <taxon>Salibacter</taxon>
    </lineage>
</organism>